<comment type="cofactor">
    <cofactor evidence="3">
        <name>Zn(2+)</name>
        <dbReference type="ChEBI" id="CHEBI:29105"/>
    </cofactor>
    <text evidence="3">Binds 1 divalent metal cation per subunit.</text>
</comment>
<dbReference type="InterPro" id="IPR013658">
    <property type="entry name" value="SGL"/>
</dbReference>
<dbReference type="HOGENOM" id="CLU_036110_3_0_1"/>
<feature type="region of interest" description="Disordered" evidence="4">
    <location>
        <begin position="1"/>
        <end position="23"/>
    </location>
</feature>
<protein>
    <submittedName>
        <fullName evidence="6">Ca2+-binding protein Regucalcin/SMP30</fullName>
    </submittedName>
</protein>
<evidence type="ECO:0000313" key="6">
    <source>
        <dbReference type="EMBL" id="EME87128.1"/>
    </source>
</evidence>
<sequence length="376" mass="41951">MHRELHTKSTLADRGKRESTNPDAGVFPTIFNAGLLSLQRKAFSLRQATSKMSTSPGLQVYTAPPDPFYECTPPMVLGEAPIYRASDSTLHWVDCLASPAEFHILKISPESEKPLGPIKRLILSDSVTVHFFRKNHPGSYICAYYQGIAFLDEETGRLDVIKEIIPKEDRNIRRFNDGGVDAKGRFWATEIDLKAASYGANKLPKDYGELLGRLWRYDPDGSLHLMEKGVICGNGLGWSPDNRTMYFHDSVAMVVFAYDFDLESGSISNKRLLIDRRNSYGEPDGMVVDTNGNLWIAMYSSWRVMAFDPTGKHLAEIILPSYNPACTTWGGPNFDTLYIVCGKDRSADPKDNDKGGHIYAFKPPNAKGSPKHEFAG</sequence>
<dbReference type="GO" id="GO:0005509">
    <property type="term" value="F:calcium ion binding"/>
    <property type="evidence" value="ECO:0007669"/>
    <property type="project" value="TreeGrafter"/>
</dbReference>
<dbReference type="eggNOG" id="KOG4499">
    <property type="taxonomic scope" value="Eukaryota"/>
</dbReference>
<dbReference type="PANTHER" id="PTHR10907">
    <property type="entry name" value="REGUCALCIN"/>
    <property type="match status" value="1"/>
</dbReference>
<dbReference type="GeneID" id="19340051"/>
<dbReference type="SUPFAM" id="SSF63829">
    <property type="entry name" value="Calcium-dependent phosphotriesterase"/>
    <property type="match status" value="1"/>
</dbReference>
<feature type="active site" description="Proton donor/acceptor" evidence="2">
    <location>
        <position position="284"/>
    </location>
</feature>
<feature type="region of interest" description="Disordered" evidence="4">
    <location>
        <begin position="349"/>
        <end position="376"/>
    </location>
</feature>
<dbReference type="PRINTS" id="PR01790">
    <property type="entry name" value="SMP30FAMILY"/>
</dbReference>
<evidence type="ECO:0000313" key="7">
    <source>
        <dbReference type="Proteomes" id="UP000016932"/>
    </source>
</evidence>
<evidence type="ECO:0000256" key="1">
    <source>
        <dbReference type="ARBA" id="ARBA00008853"/>
    </source>
</evidence>
<dbReference type="Proteomes" id="UP000016932">
    <property type="component" value="Unassembled WGS sequence"/>
</dbReference>
<feature type="binding site" evidence="3">
    <location>
        <position position="234"/>
    </location>
    <ligand>
        <name>a divalent metal cation</name>
        <dbReference type="ChEBI" id="CHEBI:60240"/>
    </ligand>
</feature>
<dbReference type="Pfam" id="PF08450">
    <property type="entry name" value="SGL"/>
    <property type="match status" value="1"/>
</dbReference>
<dbReference type="InterPro" id="IPR005511">
    <property type="entry name" value="SMP-30"/>
</dbReference>
<evidence type="ECO:0000256" key="2">
    <source>
        <dbReference type="PIRSR" id="PIRSR605511-1"/>
    </source>
</evidence>
<dbReference type="GO" id="GO:0004341">
    <property type="term" value="F:gluconolactonase activity"/>
    <property type="evidence" value="ECO:0007669"/>
    <property type="project" value="TreeGrafter"/>
</dbReference>
<proteinExistence type="inferred from homology"/>
<accession>M3BDA6</accession>
<dbReference type="PANTHER" id="PTHR10907:SF47">
    <property type="entry name" value="REGUCALCIN"/>
    <property type="match status" value="1"/>
</dbReference>
<dbReference type="AlphaFoldDB" id="M3BDA6"/>
<dbReference type="VEuPathDB" id="FungiDB:MYCFIDRAFT_52889"/>
<dbReference type="EMBL" id="KB446556">
    <property type="protein sequence ID" value="EME87128.1"/>
    <property type="molecule type" value="Genomic_DNA"/>
</dbReference>
<organism evidence="6 7">
    <name type="scientific">Pseudocercospora fijiensis (strain CIRAD86)</name>
    <name type="common">Black leaf streak disease fungus</name>
    <name type="synonym">Mycosphaerella fijiensis</name>
    <dbReference type="NCBI Taxonomy" id="383855"/>
    <lineage>
        <taxon>Eukaryota</taxon>
        <taxon>Fungi</taxon>
        <taxon>Dikarya</taxon>
        <taxon>Ascomycota</taxon>
        <taxon>Pezizomycotina</taxon>
        <taxon>Dothideomycetes</taxon>
        <taxon>Dothideomycetidae</taxon>
        <taxon>Mycosphaerellales</taxon>
        <taxon>Mycosphaerellaceae</taxon>
        <taxon>Pseudocercospora</taxon>
    </lineage>
</organism>
<keyword evidence="3" id="KW-0862">Zinc</keyword>
<reference evidence="6 7" key="1">
    <citation type="journal article" date="2012" name="PLoS Pathog.">
        <title>Diverse lifestyles and strategies of plant pathogenesis encoded in the genomes of eighteen Dothideomycetes fungi.</title>
        <authorList>
            <person name="Ohm R.A."/>
            <person name="Feau N."/>
            <person name="Henrissat B."/>
            <person name="Schoch C.L."/>
            <person name="Horwitz B.A."/>
            <person name="Barry K.W."/>
            <person name="Condon B.J."/>
            <person name="Copeland A.C."/>
            <person name="Dhillon B."/>
            <person name="Glaser F."/>
            <person name="Hesse C.N."/>
            <person name="Kosti I."/>
            <person name="LaButti K."/>
            <person name="Lindquist E.A."/>
            <person name="Lucas S."/>
            <person name="Salamov A.A."/>
            <person name="Bradshaw R.E."/>
            <person name="Ciuffetti L."/>
            <person name="Hamelin R.C."/>
            <person name="Kema G.H.J."/>
            <person name="Lawrence C."/>
            <person name="Scott J.A."/>
            <person name="Spatafora J.W."/>
            <person name="Turgeon B.G."/>
            <person name="de Wit P.J.G.M."/>
            <person name="Zhong S."/>
            <person name="Goodwin S.B."/>
            <person name="Grigoriev I.V."/>
        </authorList>
    </citation>
    <scope>NUCLEOTIDE SEQUENCE [LARGE SCALE GENOMIC DNA]</scope>
    <source>
        <strain evidence="6 7">CIRAD86</strain>
    </source>
</reference>
<gene>
    <name evidence="6" type="ORF">MYCFIDRAFT_52889</name>
</gene>
<evidence type="ECO:0000256" key="3">
    <source>
        <dbReference type="PIRSR" id="PIRSR605511-2"/>
    </source>
</evidence>
<evidence type="ECO:0000259" key="5">
    <source>
        <dbReference type="Pfam" id="PF08450"/>
    </source>
</evidence>
<feature type="binding site" evidence="3">
    <location>
        <position position="176"/>
    </location>
    <ligand>
        <name>substrate</name>
    </ligand>
</feature>
<comment type="similarity">
    <text evidence="1">Belongs to the SMP-30/CGR1 family.</text>
</comment>
<dbReference type="STRING" id="383855.M3BDA6"/>
<dbReference type="Gene3D" id="2.120.10.30">
    <property type="entry name" value="TolB, C-terminal domain"/>
    <property type="match status" value="1"/>
</dbReference>
<evidence type="ECO:0000256" key="4">
    <source>
        <dbReference type="SAM" id="MobiDB-lite"/>
    </source>
</evidence>
<feature type="binding site" evidence="3">
    <location>
        <position position="174"/>
    </location>
    <ligand>
        <name>substrate</name>
    </ligand>
</feature>
<name>M3BDA6_PSEFD</name>
<keyword evidence="3" id="KW-0479">Metal-binding</keyword>
<dbReference type="OrthoDB" id="423498at2759"/>
<feature type="domain" description="SMP-30/Gluconolactonase/LRE-like region" evidence="5">
    <location>
        <begin position="77"/>
        <end position="340"/>
    </location>
</feature>
<keyword evidence="7" id="KW-1185">Reference proteome</keyword>
<dbReference type="RefSeq" id="XP_007922571.1">
    <property type="nucleotide sequence ID" value="XM_007924380.1"/>
</dbReference>
<feature type="binding site" evidence="3">
    <location>
        <position position="284"/>
    </location>
    <ligand>
        <name>a divalent metal cation</name>
        <dbReference type="ChEBI" id="CHEBI:60240"/>
    </ligand>
</feature>
<dbReference type="InterPro" id="IPR011042">
    <property type="entry name" value="6-blade_b-propeller_TolB-like"/>
</dbReference>
<dbReference type="KEGG" id="pfj:MYCFIDRAFT_52889"/>
<feature type="compositionally biased region" description="Basic and acidic residues" evidence="4">
    <location>
        <begin position="1"/>
        <end position="20"/>
    </location>
</feature>
<feature type="binding site" evidence="3">
    <location>
        <position position="79"/>
    </location>
    <ligand>
        <name>a divalent metal cation</name>
        <dbReference type="ChEBI" id="CHEBI:60240"/>
    </ligand>
</feature>